<feature type="transmembrane region" description="Helical" evidence="13">
    <location>
        <begin position="246"/>
        <end position="267"/>
    </location>
</feature>
<evidence type="ECO:0000256" key="5">
    <source>
        <dbReference type="ARBA" id="ARBA00022692"/>
    </source>
</evidence>
<evidence type="ECO:0000256" key="11">
    <source>
        <dbReference type="ARBA" id="ARBA00023224"/>
    </source>
</evidence>
<evidence type="ECO:0000256" key="9">
    <source>
        <dbReference type="ARBA" id="ARBA00023136"/>
    </source>
</evidence>
<feature type="transmembrane region" description="Helical" evidence="13">
    <location>
        <begin position="69"/>
        <end position="93"/>
    </location>
</feature>
<evidence type="ECO:0000256" key="4">
    <source>
        <dbReference type="ARBA" id="ARBA00022606"/>
    </source>
</evidence>
<proteinExistence type="inferred from homology"/>
<keyword evidence="3 13" id="KW-1003">Cell membrane</keyword>
<feature type="transmembrane region" description="Helical" evidence="13">
    <location>
        <begin position="31"/>
        <end position="57"/>
    </location>
</feature>
<dbReference type="Pfam" id="PF13853">
    <property type="entry name" value="7tm_4"/>
    <property type="match status" value="1"/>
</dbReference>
<evidence type="ECO:0000256" key="10">
    <source>
        <dbReference type="ARBA" id="ARBA00023170"/>
    </source>
</evidence>
<feature type="transmembrane region" description="Helical" evidence="13">
    <location>
        <begin position="203"/>
        <end position="225"/>
    </location>
</feature>
<reference evidence="16" key="1">
    <citation type="submission" date="2025-08" db="UniProtKB">
        <authorList>
            <consortium name="RefSeq"/>
        </authorList>
    </citation>
    <scope>IDENTIFICATION</scope>
</reference>
<keyword evidence="9 13" id="KW-0472">Membrane</keyword>
<dbReference type="KEGG" id="asn:106722945"/>
<name>A0A1U8DJF7_ALLSI</name>
<evidence type="ECO:0000259" key="14">
    <source>
        <dbReference type="PROSITE" id="PS50262"/>
    </source>
</evidence>
<keyword evidence="4 13" id="KW-0716">Sensory transduction</keyword>
<dbReference type="InParanoid" id="A0A1U8DJF7"/>
<dbReference type="PROSITE" id="PS50262">
    <property type="entry name" value="G_PROTEIN_RECEP_F1_2"/>
    <property type="match status" value="1"/>
</dbReference>
<dbReference type="PRINTS" id="PR00245">
    <property type="entry name" value="OLFACTORYR"/>
</dbReference>
<dbReference type="AlphaFoldDB" id="A0A1U8DJF7"/>
<feature type="transmembrane region" description="Helical" evidence="13">
    <location>
        <begin position="279"/>
        <end position="298"/>
    </location>
</feature>
<evidence type="ECO:0000256" key="12">
    <source>
        <dbReference type="RuleBase" id="RU000688"/>
    </source>
</evidence>
<keyword evidence="15" id="KW-1185">Reference proteome</keyword>
<feature type="transmembrane region" description="Helical" evidence="13">
    <location>
        <begin position="105"/>
        <end position="126"/>
    </location>
</feature>
<feature type="domain" description="G-protein coupled receptors family 1 profile" evidence="14">
    <location>
        <begin position="47"/>
        <end position="296"/>
    </location>
</feature>
<evidence type="ECO:0000256" key="8">
    <source>
        <dbReference type="ARBA" id="ARBA00023040"/>
    </source>
</evidence>
<keyword evidence="5 12" id="KW-0812">Transmembrane</keyword>
<keyword evidence="6 13" id="KW-0552">Olfaction</keyword>
<evidence type="ECO:0000256" key="1">
    <source>
        <dbReference type="ARBA" id="ARBA00004651"/>
    </source>
</evidence>
<evidence type="ECO:0000313" key="16">
    <source>
        <dbReference type="RefSeq" id="XP_014381347.2"/>
    </source>
</evidence>
<sequence length="327" mass="36817">MEHPEEVKMGNQTIVTSFVLLGFSHLANLQLLLFVLILLMFLVTLTGNCLIVVISAIDPALHTPMYYFLKNLALIEIFYSLCIVPNVLVSLLVERRVTSFTACSLQLNVIMLFVTSESFLLAAMAYDRHVAICHPLQYTTIMNRRHCFWMVIGSWISGIPVMVGFTAWLFSLPFCGPNEINHFFCDIPPVLKLVCADTSLFELLIFIVIVLIVMIPFSLITVSYLRIIHAILHMQSAEGRRKAFSTCAAHLVVVTLFYSTAGIVHLRPKSNLSPDSKKLVTLSYTVVTPMLNPIIYSLRNKEVKEGLRKSFCRRGFTERPSVSPLDG</sequence>
<keyword evidence="8 12" id="KW-0297">G-protein coupled receptor</keyword>
<accession>A0A1U8DJF7</accession>
<evidence type="ECO:0000256" key="6">
    <source>
        <dbReference type="ARBA" id="ARBA00022725"/>
    </source>
</evidence>
<protein>
    <recommendedName>
        <fullName evidence="13">Olfactory receptor</fullName>
    </recommendedName>
</protein>
<organism evidence="15 16">
    <name type="scientific">Alligator sinensis</name>
    <name type="common">Chinese alligator</name>
    <dbReference type="NCBI Taxonomy" id="38654"/>
    <lineage>
        <taxon>Eukaryota</taxon>
        <taxon>Metazoa</taxon>
        <taxon>Chordata</taxon>
        <taxon>Craniata</taxon>
        <taxon>Vertebrata</taxon>
        <taxon>Euteleostomi</taxon>
        <taxon>Archelosauria</taxon>
        <taxon>Archosauria</taxon>
        <taxon>Crocodylia</taxon>
        <taxon>Alligatoridae</taxon>
        <taxon>Alligatorinae</taxon>
        <taxon>Alligator</taxon>
    </lineage>
</organism>
<dbReference type="PANTHER" id="PTHR26453">
    <property type="entry name" value="OLFACTORY RECEPTOR"/>
    <property type="match status" value="1"/>
</dbReference>
<evidence type="ECO:0000313" key="15">
    <source>
        <dbReference type="Proteomes" id="UP000189705"/>
    </source>
</evidence>
<keyword evidence="11 12" id="KW-0807">Transducer</keyword>
<keyword evidence="10 12" id="KW-0675">Receptor</keyword>
<dbReference type="CDD" id="cd15225">
    <property type="entry name" value="7tmA_OR10A-like"/>
    <property type="match status" value="1"/>
</dbReference>
<evidence type="ECO:0000256" key="13">
    <source>
        <dbReference type="RuleBase" id="RU363047"/>
    </source>
</evidence>
<dbReference type="Gene3D" id="1.20.1070.10">
    <property type="entry name" value="Rhodopsin 7-helix transmembrane proteins"/>
    <property type="match status" value="1"/>
</dbReference>
<dbReference type="RefSeq" id="XP_014381347.2">
    <property type="nucleotide sequence ID" value="XM_014525861.2"/>
</dbReference>
<dbReference type="GO" id="GO:0004984">
    <property type="term" value="F:olfactory receptor activity"/>
    <property type="evidence" value="ECO:0007669"/>
    <property type="project" value="InterPro"/>
</dbReference>
<dbReference type="InterPro" id="IPR000276">
    <property type="entry name" value="GPCR_Rhodpsn"/>
</dbReference>
<dbReference type="InterPro" id="IPR017452">
    <property type="entry name" value="GPCR_Rhodpsn_7TM"/>
</dbReference>
<comment type="subcellular location">
    <subcellularLocation>
        <location evidence="1 13">Cell membrane</location>
        <topology evidence="1 13">Multi-pass membrane protein</topology>
    </subcellularLocation>
</comment>
<dbReference type="FunFam" id="1.10.1220.70:FF:000001">
    <property type="entry name" value="Olfactory receptor"/>
    <property type="match status" value="1"/>
</dbReference>
<dbReference type="PRINTS" id="PR00237">
    <property type="entry name" value="GPCRRHODOPSN"/>
</dbReference>
<dbReference type="Proteomes" id="UP000189705">
    <property type="component" value="Unplaced"/>
</dbReference>
<dbReference type="GO" id="GO:0004930">
    <property type="term" value="F:G protein-coupled receptor activity"/>
    <property type="evidence" value="ECO:0007669"/>
    <property type="project" value="UniProtKB-KW"/>
</dbReference>
<dbReference type="PROSITE" id="PS00237">
    <property type="entry name" value="G_PROTEIN_RECEP_F1_1"/>
    <property type="match status" value="1"/>
</dbReference>
<feature type="transmembrane region" description="Helical" evidence="13">
    <location>
        <begin position="147"/>
        <end position="170"/>
    </location>
</feature>
<gene>
    <name evidence="16" type="primary">LOC106722945</name>
</gene>
<keyword evidence="7 13" id="KW-1133">Transmembrane helix</keyword>
<dbReference type="GO" id="GO:0005886">
    <property type="term" value="C:plasma membrane"/>
    <property type="evidence" value="ECO:0007669"/>
    <property type="project" value="UniProtKB-SubCell"/>
</dbReference>
<dbReference type="GeneID" id="106722945"/>
<dbReference type="SUPFAM" id="SSF81321">
    <property type="entry name" value="Family A G protein-coupled receptor-like"/>
    <property type="match status" value="1"/>
</dbReference>
<evidence type="ECO:0000256" key="7">
    <source>
        <dbReference type="ARBA" id="ARBA00022989"/>
    </source>
</evidence>
<evidence type="ECO:0000256" key="2">
    <source>
        <dbReference type="ARBA" id="ARBA00010663"/>
    </source>
</evidence>
<comment type="similarity">
    <text evidence="2 12">Belongs to the G-protein coupled receptor 1 family.</text>
</comment>
<dbReference type="FunFam" id="1.20.1070.10:FF:000001">
    <property type="entry name" value="Olfactory receptor"/>
    <property type="match status" value="1"/>
</dbReference>
<evidence type="ECO:0000256" key="3">
    <source>
        <dbReference type="ARBA" id="ARBA00022475"/>
    </source>
</evidence>
<dbReference type="InterPro" id="IPR000725">
    <property type="entry name" value="Olfact_rcpt"/>
</dbReference>